<protein>
    <submittedName>
        <fullName evidence="1">Uncharacterized protein</fullName>
    </submittedName>
</protein>
<proteinExistence type="predicted"/>
<accession>A0A327QFI7</accession>
<name>A0A327QFI7_9BACT</name>
<dbReference type="Proteomes" id="UP000249547">
    <property type="component" value="Unassembled WGS sequence"/>
</dbReference>
<reference evidence="1 2" key="1">
    <citation type="submission" date="2018-06" db="EMBL/GenBank/DDBJ databases">
        <title>Genomic Encyclopedia of Archaeal and Bacterial Type Strains, Phase II (KMG-II): from individual species to whole genera.</title>
        <authorList>
            <person name="Goeker M."/>
        </authorList>
    </citation>
    <scope>NUCLEOTIDE SEQUENCE [LARGE SCALE GENOMIC DNA]</scope>
    <source>
        <strain evidence="1 2">DSM 23857</strain>
    </source>
</reference>
<evidence type="ECO:0000313" key="2">
    <source>
        <dbReference type="Proteomes" id="UP000249547"/>
    </source>
</evidence>
<dbReference type="RefSeq" id="WP_111599561.1">
    <property type="nucleotide sequence ID" value="NZ_QLLL01000008.1"/>
</dbReference>
<sequence>MLHLNIDNVLAKLNNFKDSLSDKKLRLALASTLNKSALQLRTTAKKIINSEYKITQSSLDKSIVHHKAFSNTLEASILANSESLTLKDFSPKFTSHKEQVRLNKNGSIIRRKRKAKRKARRNVLGVSVEIHKGKRILISYAFMIPSNAHVYARGWYSPSGGFEQRTKREQKTGSDLKITKLLSISIYSTVVNKNTMEVISKKSHDVVPNILLHELKYRLATLEK</sequence>
<organism evidence="1 2">
    <name type="scientific">Chitinophaga skermanii</name>
    <dbReference type="NCBI Taxonomy" id="331697"/>
    <lineage>
        <taxon>Bacteria</taxon>
        <taxon>Pseudomonadati</taxon>
        <taxon>Bacteroidota</taxon>
        <taxon>Chitinophagia</taxon>
        <taxon>Chitinophagales</taxon>
        <taxon>Chitinophagaceae</taxon>
        <taxon>Chitinophaga</taxon>
    </lineage>
</organism>
<comment type="caution">
    <text evidence="1">The sequence shown here is derived from an EMBL/GenBank/DDBJ whole genome shotgun (WGS) entry which is preliminary data.</text>
</comment>
<keyword evidence="2" id="KW-1185">Reference proteome</keyword>
<dbReference type="EMBL" id="QLLL01000008">
    <property type="protein sequence ID" value="RAJ00447.1"/>
    <property type="molecule type" value="Genomic_DNA"/>
</dbReference>
<dbReference type="AlphaFoldDB" id="A0A327QFI7"/>
<dbReference type="OrthoDB" id="1504626at2"/>
<gene>
    <name evidence="1" type="ORF">LX64_04153</name>
</gene>
<evidence type="ECO:0000313" key="1">
    <source>
        <dbReference type="EMBL" id="RAJ00447.1"/>
    </source>
</evidence>